<name>A0A135V5T5_9PEZI</name>
<dbReference type="AlphaFoldDB" id="A0A135V5T5"/>
<feature type="region of interest" description="Disordered" evidence="1">
    <location>
        <begin position="357"/>
        <end position="402"/>
    </location>
</feature>
<protein>
    <submittedName>
        <fullName evidence="2">Uncharacterized protein</fullName>
    </submittedName>
</protein>
<dbReference type="Proteomes" id="UP000070121">
    <property type="component" value="Unassembled WGS sequence"/>
</dbReference>
<keyword evidence="3" id="KW-1185">Reference proteome</keyword>
<reference evidence="2 3" key="1">
    <citation type="submission" date="2014-02" db="EMBL/GenBank/DDBJ databases">
        <title>The genome sequence of Colletotrichum salicis CBS 607.94.</title>
        <authorList>
            <person name="Baroncelli R."/>
            <person name="Thon M.R."/>
        </authorList>
    </citation>
    <scope>NUCLEOTIDE SEQUENCE [LARGE SCALE GENOMIC DNA]</scope>
    <source>
        <strain evidence="2 3">CBS 607.94</strain>
    </source>
</reference>
<comment type="caution">
    <text evidence="2">The sequence shown here is derived from an EMBL/GenBank/DDBJ whole genome shotgun (WGS) entry which is preliminary data.</text>
</comment>
<sequence>MNDSQRLANLQTHLRNLRHAIEWHQCGLASATFFQCEAIASIDHINSIVASLVQKQFPSYPGTSCFHVFQSRPLPLEHTNQQNPPSKTTNGQLTTFCNNIPQNLQDWTEKRDTLGLTTTDGIQAVFRNIVLPNSQPTALPTTADQRGVIKHNVTSSSGDSSAQHAGVSTVKDLVFFGECRVALKLGSTVAEVDEIAEQYMSTRMDKKTLSHYRNVPQKISKWMDQLYDDCGCAGFELFLHAKRTISNYDKLTRTSDIDTAFPERVRPLIPTELCKKDISTKLVFYLPFLVWASMLLKRNKDCFEEVRDAFSMEKFKHSDFKQCLLFLGKDPSHVPPAPPAQPAGSPRNVEIDIANTKTACPKPSAPGLLKRKSDCPDTRPRDRPRRSPPTRPPTCPPYEPAVPHHMTMEVFTEGSESRTSGTEELGNQRSSAVYVSHGGVGQQLSIRRDETAHSTSLRAAVSENPVHCDPGSLAIGYGPLQQLPEPPEARHFSNYAQAAGDVNIAVACYGLGQLIGGSDGIEDIVNSGAAALAWTPEGLSNQYSAYTGALGCSAAVDPVSVDMNTGSGQLGGVQHCFTL</sequence>
<gene>
    <name evidence="2" type="ORF">CSAL01_05568</name>
</gene>
<organism evidence="2 3">
    <name type="scientific">Colletotrichum salicis</name>
    <dbReference type="NCBI Taxonomy" id="1209931"/>
    <lineage>
        <taxon>Eukaryota</taxon>
        <taxon>Fungi</taxon>
        <taxon>Dikarya</taxon>
        <taxon>Ascomycota</taxon>
        <taxon>Pezizomycotina</taxon>
        <taxon>Sordariomycetes</taxon>
        <taxon>Hypocreomycetidae</taxon>
        <taxon>Glomerellales</taxon>
        <taxon>Glomerellaceae</taxon>
        <taxon>Colletotrichum</taxon>
        <taxon>Colletotrichum acutatum species complex</taxon>
    </lineage>
</organism>
<evidence type="ECO:0000313" key="3">
    <source>
        <dbReference type="Proteomes" id="UP000070121"/>
    </source>
</evidence>
<feature type="compositionally biased region" description="Basic and acidic residues" evidence="1">
    <location>
        <begin position="371"/>
        <end position="381"/>
    </location>
</feature>
<accession>A0A135V5T5</accession>
<evidence type="ECO:0000313" key="2">
    <source>
        <dbReference type="EMBL" id="KXH68064.1"/>
    </source>
</evidence>
<feature type="compositionally biased region" description="Pro residues" evidence="1">
    <location>
        <begin position="389"/>
        <end position="400"/>
    </location>
</feature>
<evidence type="ECO:0000256" key="1">
    <source>
        <dbReference type="SAM" id="MobiDB-lite"/>
    </source>
</evidence>
<proteinExistence type="predicted"/>
<dbReference type="EMBL" id="JFFI01000388">
    <property type="protein sequence ID" value="KXH68064.1"/>
    <property type="molecule type" value="Genomic_DNA"/>
</dbReference>
<dbReference type="OrthoDB" id="5088056at2759"/>